<dbReference type="AlphaFoldDB" id="A0A5C6XC41"/>
<dbReference type="EMBL" id="VOSM01000001">
    <property type="protein sequence ID" value="TXD39497.1"/>
    <property type="molecule type" value="Genomic_DNA"/>
</dbReference>
<comment type="caution">
    <text evidence="1">The sequence shown here is derived from an EMBL/GenBank/DDBJ whole genome shotgun (WGS) entry which is preliminary data.</text>
</comment>
<protein>
    <submittedName>
        <fullName evidence="1">Uncharacterized protein</fullName>
    </submittedName>
</protein>
<proteinExistence type="predicted"/>
<name>A0A5C6XC41_9DELT</name>
<reference evidence="1 2" key="1">
    <citation type="submission" date="2019-08" db="EMBL/GenBank/DDBJ databases">
        <title>Bradymonadales sp. TMQ4.</title>
        <authorList>
            <person name="Liang Q."/>
        </authorList>
    </citation>
    <scope>NUCLEOTIDE SEQUENCE [LARGE SCALE GENOMIC DNA]</scope>
    <source>
        <strain evidence="1 2">TMQ4</strain>
    </source>
</reference>
<accession>A0A5C6XC41</accession>
<gene>
    <name evidence="1" type="ORF">FRC98_03620</name>
</gene>
<organism evidence="1 2">
    <name type="scientific">Lujinxingia vulgaris</name>
    <dbReference type="NCBI Taxonomy" id="2600176"/>
    <lineage>
        <taxon>Bacteria</taxon>
        <taxon>Deltaproteobacteria</taxon>
        <taxon>Bradymonadales</taxon>
        <taxon>Lujinxingiaceae</taxon>
        <taxon>Lujinxingia</taxon>
    </lineage>
</organism>
<dbReference type="Proteomes" id="UP000321412">
    <property type="component" value="Unassembled WGS sequence"/>
</dbReference>
<dbReference type="RefSeq" id="WP_146979922.1">
    <property type="nucleotide sequence ID" value="NZ_VOSM01000001.1"/>
</dbReference>
<keyword evidence="2" id="KW-1185">Reference proteome</keyword>
<dbReference type="OrthoDB" id="5384155at2"/>
<evidence type="ECO:0000313" key="1">
    <source>
        <dbReference type="EMBL" id="TXD39497.1"/>
    </source>
</evidence>
<evidence type="ECO:0000313" key="2">
    <source>
        <dbReference type="Proteomes" id="UP000321412"/>
    </source>
</evidence>
<sequence>MVHEKAVGQENRSLSEYIDWAVDQARRMNEIDMQVEGDTDDEKAKSLVRAMLEAGLAERL</sequence>